<dbReference type="EMBL" id="PELR01000083">
    <property type="protein sequence ID" value="RTH05204.1"/>
    <property type="molecule type" value="Genomic_DNA"/>
</dbReference>
<evidence type="ECO:0000256" key="1">
    <source>
        <dbReference type="ARBA" id="ARBA00006295"/>
    </source>
</evidence>
<dbReference type="InterPro" id="IPR003115">
    <property type="entry name" value="ParB_N"/>
</dbReference>
<dbReference type="Pfam" id="PF02195">
    <property type="entry name" value="ParB_N"/>
    <property type="match status" value="1"/>
</dbReference>
<protein>
    <recommendedName>
        <fullName evidence="3">ParB-like N-terminal domain-containing protein</fullName>
    </recommendedName>
</protein>
<comment type="similarity">
    <text evidence="1">Belongs to the ParB family.</text>
</comment>
<dbReference type="SMART" id="SM00470">
    <property type="entry name" value="ParB"/>
    <property type="match status" value="1"/>
</dbReference>
<comment type="caution">
    <text evidence="4">The sequence shown here is derived from an EMBL/GenBank/DDBJ whole genome shotgun (WGS) entry which is preliminary data.</text>
</comment>
<evidence type="ECO:0000313" key="5">
    <source>
        <dbReference type="Proteomes" id="UP000286910"/>
    </source>
</evidence>
<dbReference type="Proteomes" id="UP000286910">
    <property type="component" value="Unassembled WGS sequence"/>
</dbReference>
<evidence type="ECO:0000256" key="2">
    <source>
        <dbReference type="SAM" id="MobiDB-lite"/>
    </source>
</evidence>
<accession>A0A430RCV0</accession>
<dbReference type="PANTHER" id="PTHR33375">
    <property type="entry name" value="CHROMOSOME-PARTITIONING PROTEIN PARB-RELATED"/>
    <property type="match status" value="1"/>
</dbReference>
<feature type="region of interest" description="Disordered" evidence="2">
    <location>
        <begin position="305"/>
        <end position="335"/>
    </location>
</feature>
<dbReference type="RefSeq" id="WP_126190820.1">
    <property type="nucleotide sequence ID" value="NZ_PELR01000083.1"/>
</dbReference>
<dbReference type="CDD" id="cd16406">
    <property type="entry name" value="ParB_N_like"/>
    <property type="match status" value="1"/>
</dbReference>
<proteinExistence type="inferred from homology"/>
<organism evidence="4 5">
    <name type="scientific">Thermus scotoductus</name>
    <dbReference type="NCBI Taxonomy" id="37636"/>
    <lineage>
        <taxon>Bacteria</taxon>
        <taxon>Thermotogati</taxon>
        <taxon>Deinococcota</taxon>
        <taxon>Deinococci</taxon>
        <taxon>Thermales</taxon>
        <taxon>Thermaceae</taxon>
        <taxon>Thermus</taxon>
    </lineage>
</organism>
<evidence type="ECO:0000313" key="4">
    <source>
        <dbReference type="EMBL" id="RTH05204.1"/>
    </source>
</evidence>
<reference evidence="4 5" key="1">
    <citation type="journal article" date="2019" name="Extremophiles">
        <title>Biogeography of thermophiles and predominance of Thermus scotoductus in domestic water heaters.</title>
        <authorList>
            <person name="Wilpiszeski R.L."/>
            <person name="Zhang Z."/>
            <person name="House C.H."/>
        </authorList>
    </citation>
    <scope>NUCLEOTIDE SEQUENCE [LARGE SCALE GENOMIC DNA]</scope>
    <source>
        <strain evidence="4 5">32_S32</strain>
    </source>
</reference>
<dbReference type="Pfam" id="PF17762">
    <property type="entry name" value="HTH_ParB"/>
    <property type="match status" value="1"/>
</dbReference>
<dbReference type="Gene3D" id="1.10.10.2830">
    <property type="match status" value="1"/>
</dbReference>
<name>A0A430RCV0_THESC</name>
<sequence>MTAEMAAEVVHVPLEYLALAPENTRQEPDPEALEALKASIREQGLLQNLVGYEAGERVLVVAGGHRLRALMALAAEGHPVGEVPVRLVPRQKALVLSVTENLQRKDLSPLEEALAVAELAKAGLAPEDIARELGRSPAYVRTRLAVAQGLAPSWREALHGRAIPLALAAELAELPEAEQEALYRQHGTGLKPETVRALKLKDAVPVRRLLPGVREAYLAAGGVLEANLEGEERALDRPLALRLQEEAARTLAGRLGAELLLDVPFDRIQPAVDGQGRNLVVLQTATLEVRTFVGVRLLGEGRKGEAPKPIGAALPPAEAGPKPGTRPEPKAEGGGAREITAAGMAERTALWVRAARERALSDATYAQAALVLGVLEAFLLARPRKTAYFRSRPASEIHGLALDDGRWRELSGEDGLRKRLEEVLREGGVDPKEATLEALLALPAPALEEAFRLALALLVGLPSAENPPVPTLGMADAKHLSQFSEAVLNAALAEMRLAVAGAARKKDKVAALLARPQAPYPEALRRAGEKG</sequence>
<dbReference type="GO" id="GO:0005694">
    <property type="term" value="C:chromosome"/>
    <property type="evidence" value="ECO:0007669"/>
    <property type="project" value="TreeGrafter"/>
</dbReference>
<feature type="domain" description="ParB-like N-terminal" evidence="3">
    <location>
        <begin position="10"/>
        <end position="102"/>
    </location>
</feature>
<dbReference type="GO" id="GO:0007059">
    <property type="term" value="P:chromosome segregation"/>
    <property type="evidence" value="ECO:0007669"/>
    <property type="project" value="TreeGrafter"/>
</dbReference>
<dbReference type="NCBIfam" id="TIGR00180">
    <property type="entry name" value="parB_part"/>
    <property type="match status" value="1"/>
</dbReference>
<dbReference type="GO" id="GO:0003677">
    <property type="term" value="F:DNA binding"/>
    <property type="evidence" value="ECO:0007669"/>
    <property type="project" value="InterPro"/>
</dbReference>
<dbReference type="InterPro" id="IPR050336">
    <property type="entry name" value="Chromosome_partition/occlusion"/>
</dbReference>
<gene>
    <name evidence="4" type="ORF">CSW45_03815</name>
</gene>
<dbReference type="AlphaFoldDB" id="A0A430RCV0"/>
<dbReference type="Gene3D" id="3.90.1530.30">
    <property type="match status" value="1"/>
</dbReference>
<dbReference type="InterPro" id="IPR004437">
    <property type="entry name" value="ParB/RepB/Spo0J"/>
</dbReference>
<evidence type="ECO:0000259" key="3">
    <source>
        <dbReference type="SMART" id="SM00470"/>
    </source>
</evidence>
<dbReference type="InterPro" id="IPR041468">
    <property type="entry name" value="HTH_ParB/Spo0J"/>
</dbReference>
<dbReference type="SUPFAM" id="SSF110849">
    <property type="entry name" value="ParB/Sulfiredoxin"/>
    <property type="match status" value="1"/>
</dbReference>
<dbReference type="PANTHER" id="PTHR33375:SF7">
    <property type="entry name" value="CHROMOSOME 2-PARTITIONING PROTEIN PARB-RELATED"/>
    <property type="match status" value="1"/>
</dbReference>
<dbReference type="SUPFAM" id="SSF109709">
    <property type="entry name" value="KorB DNA-binding domain-like"/>
    <property type="match status" value="1"/>
</dbReference>
<dbReference type="InterPro" id="IPR036086">
    <property type="entry name" value="ParB/Sulfiredoxin_sf"/>
</dbReference>